<dbReference type="InterPro" id="IPR003593">
    <property type="entry name" value="AAA+_ATPase"/>
</dbReference>
<keyword evidence="2" id="KW-0597">Phosphoprotein</keyword>
<evidence type="ECO:0000259" key="7">
    <source>
        <dbReference type="PROSITE" id="PS51146"/>
    </source>
</evidence>
<dbReference type="PANTHER" id="PTHR42926">
    <property type="match status" value="1"/>
</dbReference>
<accession>A0AAU7JE19</accession>
<name>A0AAU7JE19_9HYPH</name>
<dbReference type="InterPro" id="IPR010624">
    <property type="entry name" value="KaiC_dom"/>
</dbReference>
<keyword evidence="5" id="KW-0418">Kinase</keyword>
<dbReference type="AlphaFoldDB" id="A0AAU7JE19"/>
<feature type="domain" description="KaiC" evidence="7">
    <location>
        <begin position="14"/>
        <end position="252"/>
    </location>
</feature>
<keyword evidence="4" id="KW-0677">Repeat</keyword>
<feature type="domain" description="KaiC" evidence="7">
    <location>
        <begin position="254"/>
        <end position="486"/>
    </location>
</feature>
<dbReference type="PRINTS" id="PR01874">
    <property type="entry name" value="DNAREPAIRADA"/>
</dbReference>
<dbReference type="InterPro" id="IPR014774">
    <property type="entry name" value="KaiC-like_dom"/>
</dbReference>
<dbReference type="GO" id="GO:0016787">
    <property type="term" value="F:hydrolase activity"/>
    <property type="evidence" value="ECO:0007669"/>
    <property type="project" value="UniProtKB-KW"/>
</dbReference>
<dbReference type="Pfam" id="PF06745">
    <property type="entry name" value="ATPase"/>
    <property type="match status" value="2"/>
</dbReference>
<dbReference type="PROSITE" id="PS51146">
    <property type="entry name" value="KAIC"/>
    <property type="match status" value="2"/>
</dbReference>
<dbReference type="InterPro" id="IPR030665">
    <property type="entry name" value="KaiC"/>
</dbReference>
<dbReference type="EMBL" id="CP157484">
    <property type="protein sequence ID" value="XBO38451.1"/>
    <property type="molecule type" value="Genomic_DNA"/>
</dbReference>
<evidence type="ECO:0000256" key="1">
    <source>
        <dbReference type="ARBA" id="ARBA00012513"/>
    </source>
</evidence>
<evidence type="ECO:0000256" key="4">
    <source>
        <dbReference type="ARBA" id="ARBA00022737"/>
    </source>
</evidence>
<dbReference type="RefSeq" id="WP_406855287.1">
    <property type="nucleotide sequence ID" value="NZ_CP157484.1"/>
</dbReference>
<dbReference type="SUPFAM" id="SSF52540">
    <property type="entry name" value="P-loop containing nucleoside triphosphate hydrolases"/>
    <property type="match status" value="2"/>
</dbReference>
<keyword evidence="3" id="KW-0808">Transferase</keyword>
<evidence type="ECO:0000256" key="5">
    <source>
        <dbReference type="ARBA" id="ARBA00022777"/>
    </source>
</evidence>
<keyword evidence="6" id="KW-0378">Hydrolase</keyword>
<dbReference type="EC" id="2.7.11.1" evidence="1"/>
<dbReference type="Gene3D" id="3.40.50.300">
    <property type="entry name" value="P-loop containing nucleotide triphosphate hydrolases"/>
    <property type="match status" value="2"/>
</dbReference>
<dbReference type="PIRSF" id="PIRSF039117">
    <property type="entry name" value="KaiC"/>
    <property type="match status" value="1"/>
</dbReference>
<proteinExistence type="predicted"/>
<gene>
    <name evidence="8" type="ORF">ABEG18_22545</name>
</gene>
<dbReference type="SMART" id="SM00382">
    <property type="entry name" value="AAA"/>
    <property type="match status" value="2"/>
</dbReference>
<organism evidence="8">
    <name type="scientific">Alsobacter sp. KACC 23698</name>
    <dbReference type="NCBI Taxonomy" id="3149229"/>
    <lineage>
        <taxon>Bacteria</taxon>
        <taxon>Pseudomonadati</taxon>
        <taxon>Pseudomonadota</taxon>
        <taxon>Alphaproteobacteria</taxon>
        <taxon>Hyphomicrobiales</taxon>
        <taxon>Alsobacteraceae</taxon>
        <taxon>Alsobacter</taxon>
    </lineage>
</organism>
<dbReference type="InterPro" id="IPR051347">
    <property type="entry name" value="Circadian_clock_KaiC-rel"/>
</dbReference>
<reference evidence="8" key="1">
    <citation type="submission" date="2024-05" db="EMBL/GenBank/DDBJ databases">
        <authorList>
            <person name="Kim S."/>
            <person name="Heo J."/>
            <person name="Choi H."/>
            <person name="Choi Y."/>
            <person name="Kwon S.-W."/>
            <person name="Kim Y."/>
        </authorList>
    </citation>
    <scope>NUCLEOTIDE SEQUENCE</scope>
    <source>
        <strain evidence="8">KACC 23698</strain>
    </source>
</reference>
<evidence type="ECO:0000256" key="6">
    <source>
        <dbReference type="ARBA" id="ARBA00022801"/>
    </source>
</evidence>
<dbReference type="InterPro" id="IPR027417">
    <property type="entry name" value="P-loop_NTPase"/>
</dbReference>
<evidence type="ECO:0000256" key="3">
    <source>
        <dbReference type="ARBA" id="ARBA00022679"/>
    </source>
</evidence>
<evidence type="ECO:0000256" key="2">
    <source>
        <dbReference type="ARBA" id="ARBA00022553"/>
    </source>
</evidence>
<dbReference type="GO" id="GO:0004674">
    <property type="term" value="F:protein serine/threonine kinase activity"/>
    <property type="evidence" value="ECO:0007669"/>
    <property type="project" value="UniProtKB-EC"/>
</dbReference>
<dbReference type="GO" id="GO:0005524">
    <property type="term" value="F:ATP binding"/>
    <property type="evidence" value="ECO:0007669"/>
    <property type="project" value="InterPro"/>
</dbReference>
<evidence type="ECO:0000313" key="8">
    <source>
        <dbReference type="EMBL" id="XBO38451.1"/>
    </source>
</evidence>
<dbReference type="CDD" id="cd19488">
    <property type="entry name" value="KaiC-like_N"/>
    <property type="match status" value="1"/>
</dbReference>
<sequence length="517" mass="55658">MTSQDTARPFTPAPRTTTGVDGLDAILGGGITPHRMYLVEGTPGTGKTTLALQFLLAGEQVGENGLYITLSETAPELRAVAETHGWSLDDLDLFELVPEAGLDPEREQTLLHPSDVELGETVRGVMERVEALKPRRVVLDSLSELRLLAQNPLRYRRQILALKHFFANKACTVLVLDDRTSEPGDLQLHSIAHGVISLDQSATGFGAERRRLRIVKMRGVQYSGGYHDMSIITGGLCVYPRLIAAEHPGGAPSEVLATTVTGLDALLGGGLVPGTTTLLSGPAGVGKTTTAVRCMLSALQKGQNAAFFLFDERLPTLLLRSAALGMDLAPFVQNGQLNIRQIDPAELSPGEFAVAVRTAVERDRAKVVVVDSLNAYLQAMPEDRHLTLQMHELLSYLGQQDVLTIMILGQHGLVGDIRSDVDLSYLADTVLLLRFFEASGEVRKAISVIKTRTTDHERTIREFRVDSGGLTVGGPLRDFQGILSGAPIYHGDATLLESRAEAASHALGQSADGVRDG</sequence>
<dbReference type="PANTHER" id="PTHR42926:SF1">
    <property type="entry name" value="CIRCADIAN CLOCK OSCILLATOR PROTEIN KAIC 1"/>
    <property type="match status" value="1"/>
</dbReference>
<protein>
    <recommendedName>
        <fullName evidence="1">non-specific serine/threonine protein kinase</fullName>
        <ecNumber evidence="1">2.7.11.1</ecNumber>
    </recommendedName>
</protein>